<dbReference type="Gene3D" id="3.40.710.10">
    <property type="entry name" value="DD-peptidase/beta-lactamase superfamily"/>
    <property type="match status" value="1"/>
</dbReference>
<dbReference type="GO" id="GO:0030655">
    <property type="term" value="P:beta-lactam antibiotic catabolic process"/>
    <property type="evidence" value="ECO:0007669"/>
    <property type="project" value="InterPro"/>
</dbReference>
<evidence type="ECO:0000313" key="3">
    <source>
        <dbReference type="EMBL" id="CAA9517967.1"/>
    </source>
</evidence>
<dbReference type="EMBL" id="CADCWC010000004">
    <property type="protein sequence ID" value="CAA9517967.1"/>
    <property type="molecule type" value="Genomic_DNA"/>
</dbReference>
<feature type="domain" description="Beta-lactamase class A catalytic" evidence="2">
    <location>
        <begin position="149"/>
        <end position="257"/>
    </location>
</feature>
<dbReference type="SUPFAM" id="SSF56601">
    <property type="entry name" value="beta-lactamase/transpeptidase-like"/>
    <property type="match status" value="1"/>
</dbReference>
<gene>
    <name evidence="3" type="ORF">AVDCRST_MAG79-26</name>
</gene>
<feature type="non-terminal residue" evidence="3">
    <location>
        <position position="1"/>
    </location>
</feature>
<feature type="chain" id="PRO_5027080503" description="Beta-lactamase class A catalytic domain-containing protein" evidence="1">
    <location>
        <begin position="22"/>
        <end position="460"/>
    </location>
</feature>
<dbReference type="InterPro" id="IPR012338">
    <property type="entry name" value="Beta-lactam/transpept-like"/>
</dbReference>
<protein>
    <recommendedName>
        <fullName evidence="2">Beta-lactamase class A catalytic domain-containing protein</fullName>
    </recommendedName>
</protein>
<dbReference type="GO" id="GO:0008800">
    <property type="term" value="F:beta-lactamase activity"/>
    <property type="evidence" value="ECO:0007669"/>
    <property type="project" value="InterPro"/>
</dbReference>
<keyword evidence="1" id="KW-0732">Signal</keyword>
<dbReference type="Pfam" id="PF13354">
    <property type="entry name" value="Beta-lactamase2"/>
    <property type="match status" value="1"/>
</dbReference>
<dbReference type="InterPro" id="IPR000871">
    <property type="entry name" value="Beta-lactam_class-A"/>
</dbReference>
<dbReference type="AlphaFoldDB" id="A0A6J4TB71"/>
<dbReference type="InterPro" id="IPR045155">
    <property type="entry name" value="Beta-lactam_cat"/>
</dbReference>
<dbReference type="PANTHER" id="PTHR35333">
    <property type="entry name" value="BETA-LACTAMASE"/>
    <property type="match status" value="1"/>
</dbReference>
<dbReference type="GO" id="GO:0046677">
    <property type="term" value="P:response to antibiotic"/>
    <property type="evidence" value="ECO:0007669"/>
    <property type="project" value="InterPro"/>
</dbReference>
<accession>A0A6J4TB71</accession>
<sequence length="460" mass="48383">VLLAALVALAGALALVAPAGAAPKPSKLEQGLLDAVRSAAFGEVVDFGAGAAPAPQTRFMPNVDVAVIELNGAGRAVRAANVVLSRTDPEGRLVPIDKDLGTSAVAYRRWDTARWDEAGKGYLSDPAPAPSEYIVPGSQDRPIDFLSPYPASLFKTMVAVQVMRVIDQGRATLDTTFTYAGPSTGCPSRASAGTFTLREQLDDMITISGNASTCRLLAWLHQLPGGSQVDAMNDWFASLGLTTLQVRGTNRQTGGSWIPGQITMGALDTARLFYLIEGAPGVLWKTPDGRKVKASELSDASRAFLRALHADQAFHEVLSTSLYCGQDYPAQGIPSLVPTRWVDPATGTVEADGVPYSADVRPCNAAAEVLFAHKTGLTTNAGSDAGIVTSLPGQPRRRYVVSVLSNLGYRFGDPSVAGAAYEPCFGSLGAPYPEGFGPCYTEKLALLGRSIDELLTKPGA</sequence>
<feature type="signal peptide" evidence="1">
    <location>
        <begin position="1"/>
        <end position="21"/>
    </location>
</feature>
<evidence type="ECO:0000259" key="2">
    <source>
        <dbReference type="Pfam" id="PF13354"/>
    </source>
</evidence>
<proteinExistence type="predicted"/>
<dbReference type="PANTHER" id="PTHR35333:SF3">
    <property type="entry name" value="BETA-LACTAMASE-TYPE TRANSPEPTIDASE FOLD CONTAINING PROTEIN"/>
    <property type="match status" value="1"/>
</dbReference>
<evidence type="ECO:0000256" key="1">
    <source>
        <dbReference type="SAM" id="SignalP"/>
    </source>
</evidence>
<name>A0A6J4TB71_9ACTN</name>
<organism evidence="3">
    <name type="scientific">uncultured Thermoleophilia bacterium</name>
    <dbReference type="NCBI Taxonomy" id="1497501"/>
    <lineage>
        <taxon>Bacteria</taxon>
        <taxon>Bacillati</taxon>
        <taxon>Actinomycetota</taxon>
        <taxon>Thermoleophilia</taxon>
        <taxon>environmental samples</taxon>
    </lineage>
</organism>
<reference evidence="3" key="1">
    <citation type="submission" date="2020-02" db="EMBL/GenBank/DDBJ databases">
        <authorList>
            <person name="Meier V. D."/>
        </authorList>
    </citation>
    <scope>NUCLEOTIDE SEQUENCE</scope>
    <source>
        <strain evidence="3">AVDCRST_MAG79</strain>
    </source>
</reference>